<dbReference type="InterPro" id="IPR036388">
    <property type="entry name" value="WH-like_DNA-bd_sf"/>
</dbReference>
<evidence type="ECO:0000256" key="1">
    <source>
        <dbReference type="SAM" id="MobiDB-lite"/>
    </source>
</evidence>
<name>A0ABQ4F2N5_9ACTN</name>
<dbReference type="Gene3D" id="1.10.10.10">
    <property type="entry name" value="Winged helix-like DNA-binding domain superfamily/Winged helix DNA-binding domain"/>
    <property type="match status" value="1"/>
</dbReference>
<evidence type="ECO:0000313" key="3">
    <source>
        <dbReference type="Proteomes" id="UP000621500"/>
    </source>
</evidence>
<dbReference type="InterPro" id="IPR036390">
    <property type="entry name" value="WH_DNA-bd_sf"/>
</dbReference>
<reference evidence="2 3" key="1">
    <citation type="submission" date="2021-01" db="EMBL/GenBank/DDBJ databases">
        <title>Whole genome shotgun sequence of Plantactinospora mayteni NBRC 109088.</title>
        <authorList>
            <person name="Komaki H."/>
            <person name="Tamura T."/>
        </authorList>
    </citation>
    <scope>NUCLEOTIDE SEQUENCE [LARGE SCALE GENOMIC DNA]</scope>
    <source>
        <strain evidence="2 3">NBRC 109088</strain>
    </source>
</reference>
<keyword evidence="3" id="KW-1185">Reference proteome</keyword>
<dbReference type="CDD" id="cd00090">
    <property type="entry name" value="HTH_ARSR"/>
    <property type="match status" value="1"/>
</dbReference>
<feature type="region of interest" description="Disordered" evidence="1">
    <location>
        <begin position="164"/>
        <end position="214"/>
    </location>
</feature>
<feature type="compositionally biased region" description="Low complexity" evidence="1">
    <location>
        <begin position="193"/>
        <end position="214"/>
    </location>
</feature>
<dbReference type="RefSeq" id="WP_203862407.1">
    <property type="nucleotide sequence ID" value="NZ_BAAAZQ010000018.1"/>
</dbReference>
<dbReference type="InterPro" id="IPR011991">
    <property type="entry name" value="ArsR-like_HTH"/>
</dbReference>
<proteinExistence type="predicted"/>
<dbReference type="EMBL" id="BONX01000064">
    <property type="protein sequence ID" value="GIH01127.1"/>
    <property type="molecule type" value="Genomic_DNA"/>
</dbReference>
<dbReference type="SUPFAM" id="SSF46785">
    <property type="entry name" value="Winged helix' DNA-binding domain"/>
    <property type="match status" value="1"/>
</dbReference>
<comment type="caution">
    <text evidence="2">The sequence shown here is derived from an EMBL/GenBank/DDBJ whole genome shotgun (WGS) entry which is preliminary data.</text>
</comment>
<gene>
    <name evidence="2" type="ORF">Pma05_76990</name>
</gene>
<dbReference type="Proteomes" id="UP000621500">
    <property type="component" value="Unassembled WGS sequence"/>
</dbReference>
<sequence>MPRSEIRLTDPRALRGYAHPLRMALIGLLRREGPLTATQAAERLDESVPNCSYHLRQLAKYGLAERSEGADARERPWQATALNTSWDDLSDDPEARAAANHLNAMVLDHYVARARAHLAQRAYEPADWRAVLGFGDALVHVTSAELAELTRRIEALLAEYDERMTDPSTRPEGSRAIGLIQLLVPIEPPTESAPPSGSDSAPPSESGSAGEPGR</sequence>
<evidence type="ECO:0000313" key="2">
    <source>
        <dbReference type="EMBL" id="GIH01127.1"/>
    </source>
</evidence>
<dbReference type="Pfam" id="PF12840">
    <property type="entry name" value="HTH_20"/>
    <property type="match status" value="1"/>
</dbReference>
<accession>A0ABQ4F2N5</accession>
<protein>
    <submittedName>
        <fullName evidence="2">Transcriptional regulator</fullName>
    </submittedName>
</protein>
<organism evidence="2 3">
    <name type="scientific">Plantactinospora mayteni</name>
    <dbReference type="NCBI Taxonomy" id="566021"/>
    <lineage>
        <taxon>Bacteria</taxon>
        <taxon>Bacillati</taxon>
        <taxon>Actinomycetota</taxon>
        <taxon>Actinomycetes</taxon>
        <taxon>Micromonosporales</taxon>
        <taxon>Micromonosporaceae</taxon>
        <taxon>Plantactinospora</taxon>
    </lineage>
</organism>